<dbReference type="GO" id="GO:0022857">
    <property type="term" value="F:transmembrane transporter activity"/>
    <property type="evidence" value="ECO:0007669"/>
    <property type="project" value="InterPro"/>
</dbReference>
<dbReference type="InterPro" id="IPR058624">
    <property type="entry name" value="MdtA-like_HH"/>
</dbReference>
<protein>
    <submittedName>
        <fullName evidence="8">Membrane-fusion protein</fullName>
    </submittedName>
</protein>
<feature type="domain" description="Multidrug resistance protein MdtA-like barrel-sandwich hybrid" evidence="5">
    <location>
        <begin position="85"/>
        <end position="228"/>
    </location>
</feature>
<dbReference type="Pfam" id="PF25944">
    <property type="entry name" value="Beta-barrel_RND"/>
    <property type="match status" value="1"/>
</dbReference>
<comment type="similarity">
    <text evidence="2">Belongs to the membrane fusion protein (MFP) (TC 8.A.1) family.</text>
</comment>
<evidence type="ECO:0000256" key="1">
    <source>
        <dbReference type="ARBA" id="ARBA00004196"/>
    </source>
</evidence>
<dbReference type="Gene3D" id="2.40.420.20">
    <property type="match status" value="1"/>
</dbReference>
<sequence>MPASTHRLRAPARPFFPTPTSTPTARWLALGLLGLLGLALSGCSETASAPGAAAAPPAPEVAVIEVQSAATALTVELPGRLEAQRTAQVRARTSGIVQQRLFTEGSQVRAGQVLFRIDPASADAALASARAQQSRAEAQLSQARSVLERNRPLAAEQAISQQELVNAEIGLKLAQAELEQAQAAVQTARIQRSHADVTAPIAGRVGRALVSEGALVGQGDATPMALIQQTDSLYVNFTRSATEVLALQRALQGGQQQRASAAAAQVTLVLEDGSLHPHPGRLLFTDLNADPSSGQVTLRAVVPNPDGLLMPGLFVRVRLAQTQAAAVALPLQALQHGPAGAHVLIVDASDQVAMRPVQVGPTERGQVLVLSGLTSGERVLVEGFQRAAPGATVRPVPWQAPAAPATSR</sequence>
<dbReference type="PANTHER" id="PTHR30158">
    <property type="entry name" value="ACRA/E-RELATED COMPONENT OF DRUG EFFLUX TRANSPORTER"/>
    <property type="match status" value="1"/>
</dbReference>
<dbReference type="Gene3D" id="2.40.30.170">
    <property type="match status" value="1"/>
</dbReference>
<dbReference type="HOGENOM" id="CLU_018816_2_1_4"/>
<dbReference type="FunFam" id="2.40.420.20:FF:000001">
    <property type="entry name" value="Efflux RND transporter periplasmic adaptor subunit"/>
    <property type="match status" value="1"/>
</dbReference>
<comment type="subcellular location">
    <subcellularLocation>
        <location evidence="1">Cell envelope</location>
    </subcellularLocation>
</comment>
<evidence type="ECO:0000259" key="5">
    <source>
        <dbReference type="Pfam" id="PF25917"/>
    </source>
</evidence>
<dbReference type="AlphaFoldDB" id="A0A060NJH4"/>
<dbReference type="RefSeq" id="WP_082040004.1">
    <property type="nucleotide sequence ID" value="NZ_AP014568.1"/>
</dbReference>
<feature type="domain" description="Multidrug resistance protein MdtA-like beta-barrel" evidence="6">
    <location>
        <begin position="233"/>
        <end position="321"/>
    </location>
</feature>
<feature type="domain" description="Multidrug resistance protein MdtA-like C-terminal permuted SH3" evidence="7">
    <location>
        <begin position="326"/>
        <end position="386"/>
    </location>
</feature>
<evidence type="ECO:0000259" key="4">
    <source>
        <dbReference type="Pfam" id="PF25876"/>
    </source>
</evidence>
<evidence type="ECO:0000256" key="3">
    <source>
        <dbReference type="SAM" id="Coils"/>
    </source>
</evidence>
<dbReference type="InterPro" id="IPR006143">
    <property type="entry name" value="RND_pump_MFP"/>
</dbReference>
<dbReference type="InterPro" id="IPR058627">
    <property type="entry name" value="MdtA-like_C"/>
</dbReference>
<evidence type="ECO:0000256" key="2">
    <source>
        <dbReference type="ARBA" id="ARBA00009477"/>
    </source>
</evidence>
<dbReference type="GO" id="GO:0005886">
    <property type="term" value="C:plasma membrane"/>
    <property type="evidence" value="ECO:0007669"/>
    <property type="project" value="TreeGrafter"/>
</dbReference>
<dbReference type="EMBL" id="AP014568">
    <property type="protein sequence ID" value="BAO81707.1"/>
    <property type="molecule type" value="Genomic_DNA"/>
</dbReference>
<keyword evidence="9" id="KW-1185">Reference proteome</keyword>
<evidence type="ECO:0000313" key="8">
    <source>
        <dbReference type="EMBL" id="BAO81707.1"/>
    </source>
</evidence>
<dbReference type="SUPFAM" id="SSF111369">
    <property type="entry name" value="HlyD-like secretion proteins"/>
    <property type="match status" value="1"/>
</dbReference>
<dbReference type="GO" id="GO:0046677">
    <property type="term" value="P:response to antibiotic"/>
    <property type="evidence" value="ECO:0007669"/>
    <property type="project" value="TreeGrafter"/>
</dbReference>
<feature type="coiled-coil region" evidence="3">
    <location>
        <begin position="126"/>
        <end position="191"/>
    </location>
</feature>
<reference evidence="8 9" key="1">
    <citation type="journal article" date="2014" name="Nat. Commun.">
        <title>Physiological and genomic features of highly alkaliphilic hydrogen-utilizing Betaproteobacteria from a continental serpentinizing site.</title>
        <authorList>
            <person name="Suzuki S."/>
            <person name="Kuenen J.G."/>
            <person name="Schipper K."/>
            <person name="van der Velde S."/>
            <person name="Ishii S."/>
            <person name="Wu A."/>
            <person name="Sorokin D.Y."/>
            <person name="Tenney A."/>
            <person name="Meng X.Y."/>
            <person name="Morrill P.L."/>
            <person name="Kamagata Y."/>
            <person name="Muyzer G."/>
            <person name="Nealson K.H."/>
        </authorList>
    </citation>
    <scope>NUCLEOTIDE SEQUENCE [LARGE SCALE GENOMIC DNA]</scope>
    <source>
        <strain evidence="8 9">A1</strain>
    </source>
</reference>
<evidence type="ECO:0000313" key="9">
    <source>
        <dbReference type="Proteomes" id="UP000067461"/>
    </source>
</evidence>
<dbReference type="Proteomes" id="UP000067461">
    <property type="component" value="Chromosome"/>
</dbReference>
<dbReference type="Gene3D" id="1.10.287.470">
    <property type="entry name" value="Helix hairpin bin"/>
    <property type="match status" value="1"/>
</dbReference>
<dbReference type="InterPro" id="IPR058625">
    <property type="entry name" value="MdtA-like_BSH"/>
</dbReference>
<dbReference type="Gene3D" id="2.40.50.100">
    <property type="match status" value="1"/>
</dbReference>
<feature type="domain" description="Multidrug resistance protein MdtA-like alpha-helical hairpin" evidence="4">
    <location>
        <begin position="126"/>
        <end position="191"/>
    </location>
</feature>
<dbReference type="PANTHER" id="PTHR30158:SF3">
    <property type="entry name" value="MULTIDRUG EFFLUX PUMP SUBUNIT ACRA-RELATED"/>
    <property type="match status" value="1"/>
</dbReference>
<dbReference type="KEGG" id="cbaa:SRAA_1853"/>
<dbReference type="Pfam" id="PF25876">
    <property type="entry name" value="HH_MFP_RND"/>
    <property type="match status" value="1"/>
</dbReference>
<evidence type="ECO:0000259" key="7">
    <source>
        <dbReference type="Pfam" id="PF25967"/>
    </source>
</evidence>
<dbReference type="STRING" id="1458425.SRAA_1853"/>
<evidence type="ECO:0000259" key="6">
    <source>
        <dbReference type="Pfam" id="PF25944"/>
    </source>
</evidence>
<dbReference type="InterPro" id="IPR058626">
    <property type="entry name" value="MdtA-like_b-barrel"/>
</dbReference>
<keyword evidence="3" id="KW-0175">Coiled coil</keyword>
<dbReference type="OrthoDB" id="9783047at2"/>
<dbReference type="Pfam" id="PF25917">
    <property type="entry name" value="BSH_RND"/>
    <property type="match status" value="1"/>
</dbReference>
<organism evidence="8 9">
    <name type="scientific">Serpentinimonas raichei</name>
    <dbReference type="NCBI Taxonomy" id="1458425"/>
    <lineage>
        <taxon>Bacteria</taxon>
        <taxon>Pseudomonadati</taxon>
        <taxon>Pseudomonadota</taxon>
        <taxon>Betaproteobacteria</taxon>
        <taxon>Burkholderiales</taxon>
        <taxon>Comamonadaceae</taxon>
        <taxon>Serpentinimonas</taxon>
    </lineage>
</organism>
<gene>
    <name evidence="8" type="ORF">SRAA_1853</name>
</gene>
<proteinExistence type="inferred from homology"/>
<accession>A0A060NJH4</accession>
<dbReference type="Pfam" id="PF25967">
    <property type="entry name" value="RND-MFP_C"/>
    <property type="match status" value="1"/>
</dbReference>
<dbReference type="NCBIfam" id="TIGR01730">
    <property type="entry name" value="RND_mfp"/>
    <property type="match status" value="1"/>
</dbReference>
<dbReference type="GO" id="GO:0030313">
    <property type="term" value="C:cell envelope"/>
    <property type="evidence" value="ECO:0007669"/>
    <property type="project" value="UniProtKB-SubCell"/>
</dbReference>
<name>A0A060NJH4_9BURK</name>